<dbReference type="PROSITE" id="PS00866">
    <property type="entry name" value="CPSASE_1"/>
    <property type="match status" value="1"/>
</dbReference>
<evidence type="ECO:0000256" key="1">
    <source>
        <dbReference type="ARBA" id="ARBA00003761"/>
    </source>
</evidence>
<dbReference type="InterPro" id="IPR011764">
    <property type="entry name" value="Biotin_carboxylation_dom"/>
</dbReference>
<organism evidence="10 11">
    <name type="scientific">Protofrankia coriariae</name>
    <dbReference type="NCBI Taxonomy" id="1562887"/>
    <lineage>
        <taxon>Bacteria</taxon>
        <taxon>Bacillati</taxon>
        <taxon>Actinomycetota</taxon>
        <taxon>Actinomycetes</taxon>
        <taxon>Frankiales</taxon>
        <taxon>Frankiaceae</taxon>
        <taxon>Protofrankia</taxon>
    </lineage>
</organism>
<evidence type="ECO:0000256" key="3">
    <source>
        <dbReference type="ARBA" id="ARBA00022598"/>
    </source>
</evidence>
<dbReference type="InterPro" id="IPR051602">
    <property type="entry name" value="ACC_Biotin_Carboxylase"/>
</dbReference>
<dbReference type="InterPro" id="IPR011054">
    <property type="entry name" value="Rudment_hybrid_motif"/>
</dbReference>
<dbReference type="Pfam" id="PF02785">
    <property type="entry name" value="Biotin_carb_C"/>
    <property type="match status" value="1"/>
</dbReference>
<dbReference type="InterPro" id="IPR011761">
    <property type="entry name" value="ATP-grasp"/>
</dbReference>
<dbReference type="InterPro" id="IPR005482">
    <property type="entry name" value="Biotin_COase_C"/>
</dbReference>
<comment type="catalytic activity">
    <reaction evidence="6">
        <text>N(6)-biotinyl-L-lysyl-[protein] + hydrogencarbonate + ATP = N(6)-carboxybiotinyl-L-lysyl-[protein] + ADP + phosphate + H(+)</text>
        <dbReference type="Rhea" id="RHEA:13501"/>
        <dbReference type="Rhea" id="RHEA-COMP:10505"/>
        <dbReference type="Rhea" id="RHEA-COMP:10506"/>
        <dbReference type="ChEBI" id="CHEBI:15378"/>
        <dbReference type="ChEBI" id="CHEBI:17544"/>
        <dbReference type="ChEBI" id="CHEBI:30616"/>
        <dbReference type="ChEBI" id="CHEBI:43474"/>
        <dbReference type="ChEBI" id="CHEBI:83144"/>
        <dbReference type="ChEBI" id="CHEBI:83145"/>
        <dbReference type="ChEBI" id="CHEBI:456216"/>
        <dbReference type="EC" id="6.3.4.14"/>
    </reaction>
</comment>
<feature type="domain" description="Biotin carboxylation" evidence="9">
    <location>
        <begin position="1"/>
        <end position="448"/>
    </location>
</feature>
<dbReference type="Proteomes" id="UP000035425">
    <property type="component" value="Unassembled WGS sequence"/>
</dbReference>
<dbReference type="InterPro" id="IPR016185">
    <property type="entry name" value="PreATP-grasp_dom_sf"/>
</dbReference>
<keyword evidence="11" id="KW-1185">Reference proteome</keyword>
<feature type="domain" description="ATP-grasp" evidence="8">
    <location>
        <begin position="120"/>
        <end position="317"/>
    </location>
</feature>
<gene>
    <name evidence="10" type="ORF">FrCorBMG51_04240</name>
</gene>
<accession>A0ABR5F6Z4</accession>
<dbReference type="NCBIfam" id="NF006367">
    <property type="entry name" value="PRK08591.1"/>
    <property type="match status" value="1"/>
</dbReference>
<dbReference type="EMBL" id="JWIO01000004">
    <property type="protein sequence ID" value="KLL12494.1"/>
    <property type="molecule type" value="Genomic_DNA"/>
</dbReference>
<evidence type="ECO:0000256" key="2">
    <source>
        <dbReference type="ARBA" id="ARBA00013263"/>
    </source>
</evidence>
<dbReference type="EC" id="6.3.4.14" evidence="2"/>
<dbReference type="Pfam" id="PF02786">
    <property type="entry name" value="CPSase_L_D2"/>
    <property type="match status" value="1"/>
</dbReference>
<name>A0ABR5F6Z4_9ACTN</name>
<dbReference type="PANTHER" id="PTHR48095">
    <property type="entry name" value="PYRUVATE CARBOXYLASE SUBUNIT A"/>
    <property type="match status" value="1"/>
</dbReference>
<comment type="function">
    <text evidence="1">This protein is a component of the acetyl coenzyme A carboxylase complex; first, biotin carboxylase catalyzes the carboxylation of the carrier protein and then the transcarboxylase transfers the carboxyl group to form malonyl-CoA.</text>
</comment>
<dbReference type="SUPFAM" id="SSF56059">
    <property type="entry name" value="Glutathione synthetase ATP-binding domain-like"/>
    <property type="match status" value="1"/>
</dbReference>
<keyword evidence="4 7" id="KW-0547">Nucleotide-binding</keyword>
<reference evidence="10 11" key="1">
    <citation type="submission" date="2014-12" db="EMBL/GenBank/DDBJ databases">
        <title>Frankia sp. BMG5.1 draft genome.</title>
        <authorList>
            <person name="Gtari M."/>
            <person name="Ghodhbane-Gtari F."/>
            <person name="Nouioui I."/>
            <person name="Ktari A."/>
            <person name="Hezbri K."/>
            <person name="Mimouni W."/>
            <person name="Sbissi I."/>
            <person name="Ayari A."/>
            <person name="Yamanaka T."/>
            <person name="Normand P."/>
            <person name="Tisa L.S."/>
            <person name="Boudabous A."/>
        </authorList>
    </citation>
    <scope>NUCLEOTIDE SEQUENCE [LARGE SCALE GENOMIC DNA]</scope>
    <source>
        <strain evidence="10 11">BMG5.1</strain>
    </source>
</reference>
<dbReference type="PROSITE" id="PS50975">
    <property type="entry name" value="ATP_GRASP"/>
    <property type="match status" value="1"/>
</dbReference>
<dbReference type="InterPro" id="IPR005481">
    <property type="entry name" value="BC-like_N"/>
</dbReference>
<dbReference type="InterPro" id="IPR005479">
    <property type="entry name" value="CPAse_ATP-bd"/>
</dbReference>
<keyword evidence="10" id="KW-0670">Pyruvate</keyword>
<dbReference type="GO" id="GO:0004736">
    <property type="term" value="F:pyruvate carboxylase activity"/>
    <property type="evidence" value="ECO:0007669"/>
    <property type="project" value="UniProtKB-EC"/>
</dbReference>
<dbReference type="Gene3D" id="3.30.470.20">
    <property type="entry name" value="ATP-grasp fold, B domain"/>
    <property type="match status" value="1"/>
</dbReference>
<dbReference type="Pfam" id="PF00289">
    <property type="entry name" value="Biotin_carb_N"/>
    <property type="match status" value="1"/>
</dbReference>
<dbReference type="SUPFAM" id="SSF51246">
    <property type="entry name" value="Rudiment single hybrid motif"/>
    <property type="match status" value="1"/>
</dbReference>
<evidence type="ECO:0000313" key="10">
    <source>
        <dbReference type="EMBL" id="KLL12494.1"/>
    </source>
</evidence>
<evidence type="ECO:0000256" key="5">
    <source>
        <dbReference type="ARBA" id="ARBA00022840"/>
    </source>
</evidence>
<sequence length="455" mass="49257">MFQKVLIANRGEIALRVARACRELGIRTVSVYSTADRDSLVHRHTDEAVCIGPPPPRRSYANAAAIVEAARMTEADAVHPGYGFLSEDPDFAEICADAGLVFIGSPPAVMASLGDKSVARALMRRAGLPLLTGSADVARSVADARDIADAIGYPVIIKAAAGGGGRGMTVVRSAAQLATAFADTRAAARAVFGDDRIYVERFLERARHVEVQILCDAHGVGIHLGTRDCSVQRRHQKLVEEAPAPELDPDRVAEMCRDAVRGALSVGFTGLGTVEFLVDEDQNHYFIEINSRIQVEHPVTEMVTGCDLVHEQLHVAAGTPLRLRQEDVVLRGVAVECRVNTEDPDRGFTPAAGRLDRFAPPAGPFVRVDTHGFPGYRVSPYYDSLLAKVSVWAPSRAEALSRAERALGEFDVDGPGVRTTIPFIKRVLADTEFRKGRYSTSLVDRLTADSGKVRR</sequence>
<evidence type="ECO:0000313" key="11">
    <source>
        <dbReference type="Proteomes" id="UP000035425"/>
    </source>
</evidence>
<dbReference type="RefSeq" id="WP_047221792.1">
    <property type="nucleotide sequence ID" value="NZ_JWIO01000004.1"/>
</dbReference>
<dbReference type="PANTHER" id="PTHR48095:SF2">
    <property type="entry name" value="BIOTIN CARBOXYLASE, CHLOROPLASTIC"/>
    <property type="match status" value="1"/>
</dbReference>
<evidence type="ECO:0000259" key="9">
    <source>
        <dbReference type="PROSITE" id="PS50979"/>
    </source>
</evidence>
<evidence type="ECO:0000256" key="6">
    <source>
        <dbReference type="ARBA" id="ARBA00048600"/>
    </source>
</evidence>
<protein>
    <recommendedName>
        <fullName evidence="2">biotin carboxylase</fullName>
        <ecNumber evidence="2">6.3.4.14</ecNumber>
    </recommendedName>
</protein>
<dbReference type="SUPFAM" id="SSF52440">
    <property type="entry name" value="PreATP-grasp domain"/>
    <property type="match status" value="1"/>
</dbReference>
<proteinExistence type="predicted"/>
<evidence type="ECO:0000256" key="4">
    <source>
        <dbReference type="ARBA" id="ARBA00022741"/>
    </source>
</evidence>
<dbReference type="SMART" id="SM00878">
    <property type="entry name" value="Biotin_carb_C"/>
    <property type="match status" value="1"/>
</dbReference>
<dbReference type="PROSITE" id="PS50979">
    <property type="entry name" value="BC"/>
    <property type="match status" value="1"/>
</dbReference>
<evidence type="ECO:0000256" key="7">
    <source>
        <dbReference type="PROSITE-ProRule" id="PRU00409"/>
    </source>
</evidence>
<evidence type="ECO:0000259" key="8">
    <source>
        <dbReference type="PROSITE" id="PS50975"/>
    </source>
</evidence>
<keyword evidence="5 7" id="KW-0067">ATP-binding</keyword>
<comment type="caution">
    <text evidence="10">The sequence shown here is derived from an EMBL/GenBank/DDBJ whole genome shotgun (WGS) entry which is preliminary data.</text>
</comment>
<keyword evidence="3 10" id="KW-0436">Ligase</keyword>